<dbReference type="Gene3D" id="3.90.226.10">
    <property type="entry name" value="2-enoyl-CoA Hydratase, Chain A, domain 1"/>
    <property type="match status" value="1"/>
</dbReference>
<accession>A0ABW3C4F0</accession>
<comment type="similarity">
    <text evidence="1 2">Belongs to the enoyl-CoA hydratase/isomerase family.</text>
</comment>
<dbReference type="InterPro" id="IPR001753">
    <property type="entry name" value="Enoyl-CoA_hydra/iso"/>
</dbReference>
<dbReference type="RefSeq" id="WP_381490249.1">
    <property type="nucleotide sequence ID" value="NZ_JBHTIK010000005.1"/>
</dbReference>
<dbReference type="PROSITE" id="PS00166">
    <property type="entry name" value="ENOYL_COA_HYDRATASE"/>
    <property type="match status" value="1"/>
</dbReference>
<dbReference type="Pfam" id="PF00378">
    <property type="entry name" value="ECH_1"/>
    <property type="match status" value="1"/>
</dbReference>
<evidence type="ECO:0000313" key="4">
    <source>
        <dbReference type="Proteomes" id="UP001597124"/>
    </source>
</evidence>
<dbReference type="Proteomes" id="UP001597124">
    <property type="component" value="Unassembled WGS sequence"/>
</dbReference>
<evidence type="ECO:0000256" key="1">
    <source>
        <dbReference type="ARBA" id="ARBA00005254"/>
    </source>
</evidence>
<gene>
    <name evidence="3" type="ORF">ACFQ00_10855</name>
</gene>
<sequence>MTASPEVLLTRRGRASVIALNRPACLNAINEPMVRAFIAALREANADAATAAIVLHGNGKAFCAGDDLTAHESPADVDEMTMRTRVDVMQQVSREIMFGEKPVIAAVHGWAVGGGFEWTINCDAVIWSEEARAFFPEIEWGMFVSGGVTALLPRLVGPQRTFKWIMGGEHLDGRALQEAGLVTEIVPTGQHLDAAFALAERIASRPAKAVRSLKRAINLLERDRIEAAMAEETISLAASLLDPEVAARVGAFKGNDSKEGM</sequence>
<organism evidence="3 4">
    <name type="scientific">Sphingosinicella xenopeptidilytica</name>
    <dbReference type="NCBI Taxonomy" id="364098"/>
    <lineage>
        <taxon>Bacteria</taxon>
        <taxon>Pseudomonadati</taxon>
        <taxon>Pseudomonadota</taxon>
        <taxon>Alphaproteobacteria</taxon>
        <taxon>Sphingomonadales</taxon>
        <taxon>Sphingosinicellaceae</taxon>
        <taxon>Sphingosinicella</taxon>
    </lineage>
</organism>
<proteinExistence type="inferred from homology"/>
<keyword evidence="4" id="KW-1185">Reference proteome</keyword>
<dbReference type="InterPro" id="IPR018376">
    <property type="entry name" value="Enoyl-CoA_hyd/isom_CS"/>
</dbReference>
<name>A0ABW3C4F0_SPHXN</name>
<dbReference type="EMBL" id="JBHTIK010000005">
    <property type="protein sequence ID" value="MFD0848823.1"/>
    <property type="molecule type" value="Genomic_DNA"/>
</dbReference>
<protein>
    <submittedName>
        <fullName evidence="3">Enoyl-CoA hydratase/isomerase family protein</fullName>
    </submittedName>
</protein>
<evidence type="ECO:0000256" key="2">
    <source>
        <dbReference type="RuleBase" id="RU003707"/>
    </source>
</evidence>
<dbReference type="PANTHER" id="PTHR43802:SF1">
    <property type="entry name" value="IP11341P-RELATED"/>
    <property type="match status" value="1"/>
</dbReference>
<reference evidence="4" key="1">
    <citation type="journal article" date="2019" name="Int. J. Syst. Evol. Microbiol.">
        <title>The Global Catalogue of Microorganisms (GCM) 10K type strain sequencing project: providing services to taxonomists for standard genome sequencing and annotation.</title>
        <authorList>
            <consortium name="The Broad Institute Genomics Platform"/>
            <consortium name="The Broad Institute Genome Sequencing Center for Infectious Disease"/>
            <person name="Wu L."/>
            <person name="Ma J."/>
        </authorList>
    </citation>
    <scope>NUCLEOTIDE SEQUENCE [LARGE SCALE GENOMIC DNA]</scope>
    <source>
        <strain evidence="4">CCUG 52537</strain>
    </source>
</reference>
<comment type="caution">
    <text evidence="3">The sequence shown here is derived from an EMBL/GenBank/DDBJ whole genome shotgun (WGS) entry which is preliminary data.</text>
</comment>
<dbReference type="SUPFAM" id="SSF52096">
    <property type="entry name" value="ClpP/crotonase"/>
    <property type="match status" value="1"/>
</dbReference>
<dbReference type="PANTHER" id="PTHR43802">
    <property type="entry name" value="ENOYL-COA HYDRATASE"/>
    <property type="match status" value="1"/>
</dbReference>
<dbReference type="InterPro" id="IPR029045">
    <property type="entry name" value="ClpP/crotonase-like_dom_sf"/>
</dbReference>
<dbReference type="CDD" id="cd06558">
    <property type="entry name" value="crotonase-like"/>
    <property type="match status" value="1"/>
</dbReference>
<evidence type="ECO:0000313" key="3">
    <source>
        <dbReference type="EMBL" id="MFD0848823.1"/>
    </source>
</evidence>